<organism evidence="1 2">
    <name type="scientific">Streptococcus gallolyticus</name>
    <dbReference type="NCBI Taxonomy" id="315405"/>
    <lineage>
        <taxon>Bacteria</taxon>
        <taxon>Bacillati</taxon>
        <taxon>Bacillota</taxon>
        <taxon>Bacilli</taxon>
        <taxon>Lactobacillales</taxon>
        <taxon>Streptococcaceae</taxon>
        <taxon>Streptococcus</taxon>
    </lineage>
</organism>
<dbReference type="EMBL" id="LQXV01000279">
    <property type="protein sequence ID" value="KXU05969.1"/>
    <property type="molecule type" value="Genomic_DNA"/>
</dbReference>
<name>A0A139QTY6_9STRE</name>
<evidence type="ECO:0000313" key="1">
    <source>
        <dbReference type="EMBL" id="KXU05969.1"/>
    </source>
</evidence>
<dbReference type="AlphaFoldDB" id="A0A139QTY6"/>
<gene>
    <name evidence="1" type="ORF">SGADD03_01578</name>
</gene>
<proteinExistence type="predicted"/>
<comment type="caution">
    <text evidence="1">The sequence shown here is derived from an EMBL/GenBank/DDBJ whole genome shotgun (WGS) entry which is preliminary data.</text>
</comment>
<evidence type="ECO:0000313" key="2">
    <source>
        <dbReference type="Proteomes" id="UP000071927"/>
    </source>
</evidence>
<dbReference type="Proteomes" id="UP000071927">
    <property type="component" value="Unassembled WGS sequence"/>
</dbReference>
<protein>
    <submittedName>
        <fullName evidence="1">Uncharacterized protein</fullName>
    </submittedName>
</protein>
<dbReference type="PATRIC" id="fig|315405.12.peg.1854"/>
<reference evidence="1 2" key="1">
    <citation type="submission" date="2016-01" db="EMBL/GenBank/DDBJ databases">
        <title>Highly variable Streptococcus oralis are common among viridans streptococci isolated from primates.</title>
        <authorList>
            <person name="Denapaite D."/>
            <person name="Rieger M."/>
            <person name="Koendgen S."/>
            <person name="Brueckner R."/>
            <person name="Ochigava I."/>
            <person name="Kappeler P."/>
            <person name="Maetz-Rensing K."/>
            <person name="Leendertz F."/>
            <person name="Hakenbeck R."/>
        </authorList>
    </citation>
    <scope>NUCLEOTIDE SEQUENCE [LARGE SCALE GENOMIC DNA]</scope>
    <source>
        <strain evidence="1 2">DD03</strain>
    </source>
</reference>
<sequence>MKSHKKTQYKSLTKRQNIIFKYCKFLPLGAILSQKVQK</sequence>
<accession>A0A139QTY6</accession>